<dbReference type="GO" id="GO:0050660">
    <property type="term" value="F:flavin adenine dinucleotide binding"/>
    <property type="evidence" value="ECO:0007669"/>
    <property type="project" value="TreeGrafter"/>
</dbReference>
<dbReference type="Pfam" id="PF08022">
    <property type="entry name" value="FAD_binding_8"/>
    <property type="match status" value="1"/>
</dbReference>
<reference evidence="15 16" key="1">
    <citation type="submission" date="2019-03" db="EMBL/GenBank/DDBJ databases">
        <title>Genomic Encyclopedia of Type Strains, Phase IV (KMG-IV): sequencing the most valuable type-strain genomes for metagenomic binning, comparative biology and taxonomic classification.</title>
        <authorList>
            <person name="Goeker M."/>
        </authorList>
    </citation>
    <scope>NUCLEOTIDE SEQUENCE [LARGE SCALE GENOMIC DNA]</scope>
    <source>
        <strain evidence="15 16">DSM 45934</strain>
    </source>
</reference>
<dbReference type="Pfam" id="PF00175">
    <property type="entry name" value="NAD_binding_1"/>
    <property type="match status" value="1"/>
</dbReference>
<dbReference type="GO" id="GO:0051537">
    <property type="term" value="F:2 iron, 2 sulfur cluster binding"/>
    <property type="evidence" value="ECO:0007669"/>
    <property type="project" value="UniProtKB-KW"/>
</dbReference>
<sequence length="487" mass="52975">MVRYAPADSETTAGPIESRQVVDRAGTGSVAKLSGMTTLRLTRPRTHQPPTNHRAVARAGLYLVMGANIGIVTALFAVAGPSVNPLITVGRLFGLYAALVMAFQLLLVARLGWLDRRLGMDRLTSLHRLTGFGLVWLLVGHVVFVVAGYADLTSSGPVDELVTLATTIEGVLRAIVAFALIMIVGAVSARYARKRLAYETWHFIHLYTYLAVVLAFTHQVAAGSSFVGSLFGQVYWWTLWGAALGAVLLGRAVLPLWRNFRHRLRVSAVVPESDNVVSVYMTGQDLDRLAARAGQFFLWRFLTRGRWWQAHPYSLSAAPDGKSLRLTAKAVGDGSAGLRDLKPGTRVFAEGPYGAFTTMHQRRASALLIAGGVGITPIRALLEEIRGHVIVLYRVNKRDDAVLVRELVDIARTRGALVHVLTGPPSARDENGPLLGAQSLAGMVRDIWDRDVFVCGPPPMTDVVLKGLRELGVPKDQIHAERFSLAS</sequence>
<dbReference type="PRINTS" id="PR00409">
    <property type="entry name" value="PHDIOXRDTASE"/>
</dbReference>
<dbReference type="InterPro" id="IPR001433">
    <property type="entry name" value="OxRdtase_FAD/NAD-bd"/>
</dbReference>
<evidence type="ECO:0000313" key="15">
    <source>
        <dbReference type="EMBL" id="TCO50762.1"/>
    </source>
</evidence>
<dbReference type="Proteomes" id="UP000295680">
    <property type="component" value="Unassembled WGS sequence"/>
</dbReference>
<comment type="cofactor">
    <cofactor evidence="1">
        <name>FAD</name>
        <dbReference type="ChEBI" id="CHEBI:57692"/>
    </cofactor>
</comment>
<dbReference type="Gene3D" id="2.40.30.10">
    <property type="entry name" value="Translation factors"/>
    <property type="match status" value="1"/>
</dbReference>
<keyword evidence="11" id="KW-0411">Iron-sulfur</keyword>
<keyword evidence="4 13" id="KW-0812">Transmembrane</keyword>
<keyword evidence="8 13" id="KW-1133">Transmembrane helix</keyword>
<evidence type="ECO:0000256" key="4">
    <source>
        <dbReference type="ARBA" id="ARBA00022692"/>
    </source>
</evidence>
<keyword evidence="9" id="KW-0560">Oxidoreductase</keyword>
<feature type="transmembrane region" description="Helical" evidence="13">
    <location>
        <begin position="59"/>
        <end position="80"/>
    </location>
</feature>
<keyword evidence="16" id="KW-1185">Reference proteome</keyword>
<feature type="transmembrane region" description="Helical" evidence="13">
    <location>
        <begin position="129"/>
        <end position="150"/>
    </location>
</feature>
<evidence type="ECO:0000256" key="7">
    <source>
        <dbReference type="ARBA" id="ARBA00022827"/>
    </source>
</evidence>
<organism evidence="15 16">
    <name type="scientific">Actinocrispum wychmicini</name>
    <dbReference type="NCBI Taxonomy" id="1213861"/>
    <lineage>
        <taxon>Bacteria</taxon>
        <taxon>Bacillati</taxon>
        <taxon>Actinomycetota</taxon>
        <taxon>Actinomycetes</taxon>
        <taxon>Pseudonocardiales</taxon>
        <taxon>Pseudonocardiaceae</taxon>
        <taxon>Actinocrispum</taxon>
    </lineage>
</organism>
<evidence type="ECO:0000256" key="13">
    <source>
        <dbReference type="SAM" id="Phobius"/>
    </source>
</evidence>
<dbReference type="InterPro" id="IPR039261">
    <property type="entry name" value="FNR_nucleotide-bd"/>
</dbReference>
<feature type="transmembrane region" description="Helical" evidence="13">
    <location>
        <begin position="204"/>
        <end position="222"/>
    </location>
</feature>
<dbReference type="AlphaFoldDB" id="A0A4R2J0C8"/>
<dbReference type="InterPro" id="IPR013130">
    <property type="entry name" value="Fe3_Rdtase_TM_dom"/>
</dbReference>
<evidence type="ECO:0000256" key="9">
    <source>
        <dbReference type="ARBA" id="ARBA00023002"/>
    </source>
</evidence>
<feature type="domain" description="FAD-binding FR-type" evidence="14">
    <location>
        <begin position="259"/>
        <end position="359"/>
    </location>
</feature>
<dbReference type="PANTHER" id="PTHR47354:SF8">
    <property type="entry name" value="1,2-PHENYLACETYL-COA EPOXIDASE, SUBUNIT E"/>
    <property type="match status" value="1"/>
</dbReference>
<comment type="subcellular location">
    <subcellularLocation>
        <location evidence="2">Membrane</location>
        <topology evidence="2">Multi-pass membrane protein</topology>
    </subcellularLocation>
</comment>
<name>A0A4R2J0C8_9PSEU</name>
<dbReference type="InterPro" id="IPR013112">
    <property type="entry name" value="FAD-bd_8"/>
</dbReference>
<evidence type="ECO:0000256" key="8">
    <source>
        <dbReference type="ARBA" id="ARBA00022989"/>
    </source>
</evidence>
<evidence type="ECO:0000256" key="2">
    <source>
        <dbReference type="ARBA" id="ARBA00004141"/>
    </source>
</evidence>
<dbReference type="InterPro" id="IPR050415">
    <property type="entry name" value="MRET"/>
</dbReference>
<evidence type="ECO:0000259" key="14">
    <source>
        <dbReference type="PROSITE" id="PS51384"/>
    </source>
</evidence>
<keyword evidence="3" id="KW-0285">Flavoprotein</keyword>
<keyword evidence="7" id="KW-0274">FAD</keyword>
<dbReference type="EMBL" id="SLWS01000013">
    <property type="protein sequence ID" value="TCO50762.1"/>
    <property type="molecule type" value="Genomic_DNA"/>
</dbReference>
<feature type="transmembrane region" description="Helical" evidence="13">
    <location>
        <begin position="170"/>
        <end position="192"/>
    </location>
</feature>
<evidence type="ECO:0000256" key="1">
    <source>
        <dbReference type="ARBA" id="ARBA00001974"/>
    </source>
</evidence>
<dbReference type="InterPro" id="IPR017938">
    <property type="entry name" value="Riboflavin_synthase-like_b-brl"/>
</dbReference>
<proteinExistence type="predicted"/>
<evidence type="ECO:0000256" key="6">
    <source>
        <dbReference type="ARBA" id="ARBA00022723"/>
    </source>
</evidence>
<keyword evidence="12 13" id="KW-0472">Membrane</keyword>
<evidence type="ECO:0000256" key="12">
    <source>
        <dbReference type="ARBA" id="ARBA00023136"/>
    </source>
</evidence>
<dbReference type="SUPFAM" id="SSF63380">
    <property type="entry name" value="Riboflavin synthase domain-like"/>
    <property type="match status" value="1"/>
</dbReference>
<keyword evidence="5" id="KW-0001">2Fe-2S</keyword>
<evidence type="ECO:0000313" key="16">
    <source>
        <dbReference type="Proteomes" id="UP000295680"/>
    </source>
</evidence>
<dbReference type="GO" id="GO:0046872">
    <property type="term" value="F:metal ion binding"/>
    <property type="evidence" value="ECO:0007669"/>
    <property type="project" value="UniProtKB-KW"/>
</dbReference>
<keyword evidence="6" id="KW-0479">Metal-binding</keyword>
<dbReference type="PANTHER" id="PTHR47354">
    <property type="entry name" value="NADH OXIDOREDUCTASE HCR"/>
    <property type="match status" value="1"/>
</dbReference>
<dbReference type="PROSITE" id="PS51384">
    <property type="entry name" value="FAD_FR"/>
    <property type="match status" value="1"/>
</dbReference>
<evidence type="ECO:0000256" key="11">
    <source>
        <dbReference type="ARBA" id="ARBA00023014"/>
    </source>
</evidence>
<evidence type="ECO:0000256" key="3">
    <source>
        <dbReference type="ARBA" id="ARBA00022630"/>
    </source>
</evidence>
<keyword evidence="10" id="KW-0408">Iron</keyword>
<dbReference type="Pfam" id="PF01794">
    <property type="entry name" value="Ferric_reduct"/>
    <property type="match status" value="1"/>
</dbReference>
<dbReference type="Gene3D" id="3.40.50.80">
    <property type="entry name" value="Nucleotide-binding domain of ferredoxin-NADP reductase (FNR) module"/>
    <property type="match status" value="1"/>
</dbReference>
<protein>
    <submittedName>
        <fullName evidence="15">Putative ferric reductase</fullName>
    </submittedName>
</protein>
<evidence type="ECO:0000256" key="5">
    <source>
        <dbReference type="ARBA" id="ARBA00022714"/>
    </source>
</evidence>
<accession>A0A4R2J0C8</accession>
<dbReference type="GO" id="GO:0016491">
    <property type="term" value="F:oxidoreductase activity"/>
    <property type="evidence" value="ECO:0007669"/>
    <property type="project" value="UniProtKB-KW"/>
</dbReference>
<evidence type="ECO:0000256" key="10">
    <source>
        <dbReference type="ARBA" id="ARBA00023004"/>
    </source>
</evidence>
<feature type="transmembrane region" description="Helical" evidence="13">
    <location>
        <begin position="86"/>
        <end position="108"/>
    </location>
</feature>
<feature type="transmembrane region" description="Helical" evidence="13">
    <location>
        <begin position="234"/>
        <end position="254"/>
    </location>
</feature>
<dbReference type="GO" id="GO:0016020">
    <property type="term" value="C:membrane"/>
    <property type="evidence" value="ECO:0007669"/>
    <property type="project" value="UniProtKB-SubCell"/>
</dbReference>
<gene>
    <name evidence="15" type="ORF">EV192_113142</name>
</gene>
<dbReference type="InterPro" id="IPR017927">
    <property type="entry name" value="FAD-bd_FR_type"/>
</dbReference>
<dbReference type="SUPFAM" id="SSF52343">
    <property type="entry name" value="Ferredoxin reductase-like, C-terminal NADP-linked domain"/>
    <property type="match status" value="1"/>
</dbReference>
<comment type="caution">
    <text evidence="15">The sequence shown here is derived from an EMBL/GenBank/DDBJ whole genome shotgun (WGS) entry which is preliminary data.</text>
</comment>
<dbReference type="CDD" id="cd06198">
    <property type="entry name" value="FNR_like_3"/>
    <property type="match status" value="1"/>
</dbReference>